<dbReference type="CDD" id="cd10283">
    <property type="entry name" value="MnuA_DNase1-like"/>
    <property type="match status" value="1"/>
</dbReference>
<dbReference type="SUPFAM" id="SSF56219">
    <property type="entry name" value="DNase I-like"/>
    <property type="match status" value="1"/>
</dbReference>
<dbReference type="GO" id="GO:0004527">
    <property type="term" value="F:exonuclease activity"/>
    <property type="evidence" value="ECO:0007669"/>
    <property type="project" value="UniProtKB-KW"/>
</dbReference>
<dbReference type="KEGG" id="cpb:Cphamn1_0815"/>
<dbReference type="AlphaFoldDB" id="B3ENY9"/>
<accession>B3ENY9</accession>
<dbReference type="InterPro" id="IPR036691">
    <property type="entry name" value="Endo/exonu/phosph_ase_sf"/>
</dbReference>
<sequence>MPFYSYLKPRALDSPERKAWKKTTASRLVSLRAALKEHIYGAGRGDDTGCERNDNQWLRIATWNIREFDTRKYGGRLTESLYYIAEIVSHFDLIALQEVREDTRALETIIRLLGRHDWSYIATDVTEGRPGNRERMVFVYNNKKVRFTNIAGELNLPREDRITSPFGSSLEDPSGLKLHIPPGASLSFSGEIKTRKAGDKVTLSENLVTDLPEGTSIVLPAGCRLLLSRGKEVRRTETGVQVMPEGSADPVLDKNDKILFPDGIISENALQFARTPFLVTFQAGWLKFILCTVHIYYGSGREGMDRRNREIRKLTEFLAERAKKENDSDADNFFFLLGDFNILGKDHTTWESLHTNNFMVPGQLEEIPEGSNVKRDKAYDQIAFWKRSRRRDGQHTAIDTGNAGIFDFFRYVFRYGDDDPEQEDERYYADKVGKTRLSYPTWRTYQMSDHLPMWLELRIDFGDDYLEAISE</sequence>
<protein>
    <submittedName>
        <fullName evidence="2">Endonuclease/exonuclease/phosphatase</fullName>
    </submittedName>
</protein>
<keyword evidence="2" id="KW-0378">Hydrolase</keyword>
<evidence type="ECO:0000259" key="1">
    <source>
        <dbReference type="Pfam" id="PF03372"/>
    </source>
</evidence>
<name>B3ENY9_CHLPB</name>
<dbReference type="PANTHER" id="PTHR11371">
    <property type="entry name" value="DEOXYRIBONUCLEASE"/>
    <property type="match status" value="1"/>
</dbReference>
<dbReference type="GO" id="GO:0004519">
    <property type="term" value="F:endonuclease activity"/>
    <property type="evidence" value="ECO:0007669"/>
    <property type="project" value="UniProtKB-KW"/>
</dbReference>
<dbReference type="InterPro" id="IPR005135">
    <property type="entry name" value="Endo/exonuclease/phosphatase"/>
</dbReference>
<dbReference type="STRING" id="331678.Cphamn1_0815"/>
<reference evidence="2" key="1">
    <citation type="submission" date="2008-06" db="EMBL/GenBank/DDBJ databases">
        <title>Complete sequence of Chlorobium phaeobacteroides BS1.</title>
        <authorList>
            <consortium name="US DOE Joint Genome Institute"/>
            <person name="Lucas S."/>
            <person name="Copeland A."/>
            <person name="Lapidus A."/>
            <person name="Glavina del Rio T."/>
            <person name="Dalin E."/>
            <person name="Tice H."/>
            <person name="Bruce D."/>
            <person name="Goodwin L."/>
            <person name="Pitluck S."/>
            <person name="Schmutz J."/>
            <person name="Larimer F."/>
            <person name="Land M."/>
            <person name="Hauser L."/>
            <person name="Kyrpides N."/>
            <person name="Ovchinnikova G."/>
            <person name="Li T."/>
            <person name="Liu Z."/>
            <person name="Zhao F."/>
            <person name="Overmann J."/>
            <person name="Bryant D.A."/>
            <person name="Richardson P."/>
        </authorList>
    </citation>
    <scope>NUCLEOTIDE SEQUENCE [LARGE SCALE GENOMIC DNA]</scope>
    <source>
        <strain evidence="2">BS1</strain>
    </source>
</reference>
<keyword evidence="2" id="KW-0269">Exonuclease</keyword>
<organism evidence="2">
    <name type="scientific">Chlorobium phaeobacteroides (strain BS1)</name>
    <dbReference type="NCBI Taxonomy" id="331678"/>
    <lineage>
        <taxon>Bacteria</taxon>
        <taxon>Pseudomonadati</taxon>
        <taxon>Chlorobiota</taxon>
        <taxon>Chlorobiia</taxon>
        <taxon>Chlorobiales</taxon>
        <taxon>Chlorobiaceae</taxon>
        <taxon>Chlorobium/Pelodictyon group</taxon>
        <taxon>Chlorobium</taxon>
    </lineage>
</organism>
<dbReference type="eggNOG" id="COG2374">
    <property type="taxonomic scope" value="Bacteria"/>
</dbReference>
<dbReference type="Pfam" id="PF03372">
    <property type="entry name" value="Exo_endo_phos"/>
    <property type="match status" value="1"/>
</dbReference>
<feature type="domain" description="Endonuclease/exonuclease/phosphatase" evidence="1">
    <location>
        <begin position="61"/>
        <end position="354"/>
    </location>
</feature>
<dbReference type="eggNOG" id="COG3568">
    <property type="taxonomic scope" value="Bacteria"/>
</dbReference>
<keyword evidence="2" id="KW-0540">Nuclease</keyword>
<gene>
    <name evidence="2" type="ordered locus">Cphamn1_0815</name>
</gene>
<dbReference type="OrthoDB" id="5500612at2"/>
<dbReference type="Gene3D" id="3.60.10.10">
    <property type="entry name" value="Endonuclease/exonuclease/phosphatase"/>
    <property type="match status" value="2"/>
</dbReference>
<keyword evidence="2" id="KW-0255">Endonuclease</keyword>
<dbReference type="HOGENOM" id="CLU_048413_0_0_10"/>
<dbReference type="PANTHER" id="PTHR11371:SF31">
    <property type="entry name" value="EXTRACELLULAR NUCLEASE"/>
    <property type="match status" value="1"/>
</dbReference>
<proteinExistence type="predicted"/>
<evidence type="ECO:0000313" key="2">
    <source>
        <dbReference type="EMBL" id="ACE03766.1"/>
    </source>
</evidence>
<dbReference type="EMBL" id="CP001101">
    <property type="protein sequence ID" value="ACE03766.1"/>
    <property type="molecule type" value="Genomic_DNA"/>
</dbReference>